<dbReference type="Proteomes" id="UP000043699">
    <property type="component" value="Unassembled WGS sequence"/>
</dbReference>
<keyword evidence="1" id="KW-0812">Transmembrane</keyword>
<keyword evidence="1" id="KW-1133">Transmembrane helix</keyword>
<feature type="transmembrane region" description="Helical" evidence="1">
    <location>
        <begin position="6"/>
        <end position="28"/>
    </location>
</feature>
<name>A0A098EJN3_9BACL</name>
<organism evidence="2 3">
    <name type="scientific">Planococcus massiliensis</name>
    <dbReference type="NCBI Taxonomy" id="1499687"/>
    <lineage>
        <taxon>Bacteria</taxon>
        <taxon>Bacillati</taxon>
        <taxon>Bacillota</taxon>
        <taxon>Bacilli</taxon>
        <taxon>Bacillales</taxon>
        <taxon>Caryophanaceae</taxon>
        <taxon>Planococcus</taxon>
    </lineage>
</organism>
<reference evidence="2 3" key="1">
    <citation type="submission" date="2014-09" db="EMBL/GenBank/DDBJ databases">
        <authorList>
            <person name="Urmite Genomes Urmite Genomes"/>
        </authorList>
    </citation>
    <scope>NUCLEOTIDE SEQUENCE [LARGE SCALE GENOMIC DNA]</scope>
    <source>
        <strain evidence="2 3">ES2</strain>
    </source>
</reference>
<dbReference type="RefSeq" id="WP_052650755.1">
    <property type="nucleotide sequence ID" value="NZ_CCXS01000001.1"/>
</dbReference>
<dbReference type="AlphaFoldDB" id="A0A098EJN3"/>
<dbReference type="OrthoDB" id="5349052at2"/>
<keyword evidence="3" id="KW-1185">Reference proteome</keyword>
<dbReference type="EMBL" id="CCXS01000001">
    <property type="protein sequence ID" value="CEG22017.1"/>
    <property type="molecule type" value="Genomic_DNA"/>
</dbReference>
<evidence type="ECO:0000313" key="3">
    <source>
        <dbReference type="Proteomes" id="UP000043699"/>
    </source>
</evidence>
<proteinExistence type="predicted"/>
<protein>
    <submittedName>
        <fullName evidence="2">Uncharacterized protein</fullName>
    </submittedName>
</protein>
<keyword evidence="1" id="KW-0472">Membrane</keyword>
<evidence type="ECO:0000256" key="1">
    <source>
        <dbReference type="SAM" id="Phobius"/>
    </source>
</evidence>
<gene>
    <name evidence="2" type="ORF">BN1080_00937</name>
</gene>
<dbReference type="STRING" id="1499687.BN1080_00937"/>
<sequence length="349" mass="40675">MDDKNFTMTVMAIFASLTAIVVAVNFWIDPLWHYAHAHLFNDVQVVTDEREQKTANQKYQPKDVDTLLIGSSRSTYIHTTAFEDWNVYNYSVANLSMREYRTMIEYAFEKNPDYERIVLGVDFFKSSTQEAEAPKDITNHVARTEKSFYRTKNLLSLDVFETSLKNLRLSAANEISEDRLYNREGNAFARRLSAEETAADTANKIEMFEKSFYGSHYVYYPRYKEIMGIVKDTEPEIEKTVYTTPISTELFKSLVSTDLYDDYEVWLRDLVDVYGGVWNFMYPNSVTNEITNYYDGHHFYPEIGNLIAKRVEQGADAAVPEDFGVWVTQDNLEEHLEDVRELVEEMEIE</sequence>
<evidence type="ECO:0000313" key="2">
    <source>
        <dbReference type="EMBL" id="CEG22017.1"/>
    </source>
</evidence>
<accession>A0A098EJN3</accession>